<name>A0ABU6ICS3_9ENTR</name>
<dbReference type="Pfam" id="PF18735">
    <property type="entry name" value="HEPN_RiboL-PSP"/>
    <property type="match status" value="1"/>
</dbReference>
<comment type="caution">
    <text evidence="2">The sequence shown here is derived from an EMBL/GenBank/DDBJ whole genome shotgun (WGS) entry which is preliminary data.</text>
</comment>
<evidence type="ECO:0000313" key="3">
    <source>
        <dbReference type="Proteomes" id="UP001357437"/>
    </source>
</evidence>
<dbReference type="RefSeq" id="WP_326293242.1">
    <property type="nucleotide sequence ID" value="NZ_JAYMCU010000128.1"/>
</dbReference>
<keyword evidence="3" id="KW-1185">Reference proteome</keyword>
<sequence length="272" mass="31365">MSSAMVEYLDKLDNQWKEIDRLSELAKNNEQDTALYNSLCRAATVLCVSHLEGFYKDAVKYYVSDLNSINFIDLPKAMKRVFCQSFVGFENSKEANEKITMLMSEFESHGKFNLSEKYFLPEKNKNPKPSVLEGVCSSLGTKNLFYSIDGTIFDSVFSMTPKQIDRAVEILNKKVKKRMLNFPCHVDPFIFKKITEEVESNKKIANTNKRTLWEDFLDELNTKRHDIAHGNNFENNSSPEWIITAKNKCRILQLICILIIATNAYQKPKEAI</sequence>
<dbReference type="InterPro" id="IPR041519">
    <property type="entry name" value="HEPN_RiboL-PSP"/>
</dbReference>
<proteinExistence type="predicted"/>
<dbReference type="EMBL" id="JAYMCU010000128">
    <property type="protein sequence ID" value="MEC3939297.1"/>
    <property type="molecule type" value="Genomic_DNA"/>
</dbReference>
<feature type="domain" description="RiboL-PSP-HEPN" evidence="1">
    <location>
        <begin position="17"/>
        <end position="158"/>
    </location>
</feature>
<organism evidence="2 3">
    <name type="scientific">Leclercia adecarboxylata</name>
    <dbReference type="NCBI Taxonomy" id="83655"/>
    <lineage>
        <taxon>Bacteria</taxon>
        <taxon>Pseudomonadati</taxon>
        <taxon>Pseudomonadota</taxon>
        <taxon>Gammaproteobacteria</taxon>
        <taxon>Enterobacterales</taxon>
        <taxon>Enterobacteriaceae</taxon>
        <taxon>Leclercia</taxon>
    </lineage>
</organism>
<protein>
    <submittedName>
        <fullName evidence="2">MAE_28990/MAE_18760 family HEPN-like nuclease</fullName>
    </submittedName>
</protein>
<accession>A0ABU6ICS3</accession>
<evidence type="ECO:0000259" key="1">
    <source>
        <dbReference type="Pfam" id="PF18735"/>
    </source>
</evidence>
<evidence type="ECO:0000313" key="2">
    <source>
        <dbReference type="EMBL" id="MEC3939297.1"/>
    </source>
</evidence>
<reference evidence="2 3" key="1">
    <citation type="submission" date="2024-01" db="EMBL/GenBank/DDBJ databases">
        <title>Comparative Genomics of Leclercia adecarboxylata Strains Isolated from Several Sources.</title>
        <authorList>
            <person name="Yescas-Zazueta V."/>
            <person name="Balbuena-Alonso M.G."/>
            <person name="Valencia D."/>
            <person name="Mendez-Pfeiffer P.A."/>
            <person name="Ballesteros-Monrreal M.G."/>
            <person name="Rocha-Gracia R.D.C."/>
            <person name="Barrios-Villa E."/>
        </authorList>
    </citation>
    <scope>NUCLEOTIDE SEQUENCE [LARGE SCALE GENOMIC DNA]</scope>
    <source>
        <strain evidence="2 3">33MEM</strain>
    </source>
</reference>
<dbReference type="Proteomes" id="UP001357437">
    <property type="component" value="Unassembled WGS sequence"/>
</dbReference>
<gene>
    <name evidence="2" type="ORF">VOF76_24550</name>
</gene>